<proteinExistence type="inferred from homology"/>
<feature type="domain" description="S5 DRBM" evidence="6">
    <location>
        <begin position="13"/>
        <end position="42"/>
    </location>
</feature>
<dbReference type="InterPro" id="IPR005324">
    <property type="entry name" value="Ribosomal_uS5_C"/>
</dbReference>
<evidence type="ECO:0000259" key="7">
    <source>
        <dbReference type="Pfam" id="PF03719"/>
    </source>
</evidence>
<evidence type="ECO:0000256" key="4">
    <source>
        <dbReference type="ARBA" id="ARBA00025844"/>
    </source>
</evidence>
<dbReference type="GO" id="GO:0003735">
    <property type="term" value="F:structural constituent of ribosome"/>
    <property type="evidence" value="ECO:0007669"/>
    <property type="project" value="InterPro"/>
</dbReference>
<gene>
    <name evidence="8" type="ORF">B9Q12_00020</name>
</gene>
<evidence type="ECO:0000256" key="1">
    <source>
        <dbReference type="ARBA" id="ARBA00008945"/>
    </source>
</evidence>
<evidence type="ECO:0000256" key="3">
    <source>
        <dbReference type="ARBA" id="ARBA00023274"/>
    </source>
</evidence>
<dbReference type="AlphaFoldDB" id="A0A2R6C435"/>
<dbReference type="EMBL" id="NEXN01000001">
    <property type="protein sequence ID" value="PSO05628.1"/>
    <property type="molecule type" value="Genomic_DNA"/>
</dbReference>
<evidence type="ECO:0000256" key="5">
    <source>
        <dbReference type="ARBA" id="ARBA00035519"/>
    </source>
</evidence>
<dbReference type="Proteomes" id="UP000240582">
    <property type="component" value="Unassembled WGS sequence"/>
</dbReference>
<name>A0A2R6C435_9ARCH</name>
<dbReference type="Gene3D" id="3.30.230.10">
    <property type="match status" value="1"/>
</dbReference>
<protein>
    <recommendedName>
        <fullName evidence="5">30S ribosomal protein S5</fullName>
    </recommendedName>
</protein>
<keyword evidence="2" id="KW-0689">Ribosomal protein</keyword>
<dbReference type="Pfam" id="PF00333">
    <property type="entry name" value="Ribosomal_S5"/>
    <property type="match status" value="1"/>
</dbReference>
<dbReference type="GO" id="GO:1990904">
    <property type="term" value="C:ribonucleoprotein complex"/>
    <property type="evidence" value="ECO:0007669"/>
    <property type="project" value="UniProtKB-KW"/>
</dbReference>
<dbReference type="GO" id="GO:0006412">
    <property type="term" value="P:translation"/>
    <property type="evidence" value="ECO:0007669"/>
    <property type="project" value="InterPro"/>
</dbReference>
<dbReference type="InterPro" id="IPR014721">
    <property type="entry name" value="Ribsml_uS5_D2-typ_fold_subgr"/>
</dbReference>
<sequence length="136" mass="15131">MRHSHFHPFPRFVGVGTGKARQLNDARQKSLIDAKLNITYVKRGCGSWECRCGTQHSLPNMVRGKSGSVELIVLPAPRGTGVVASDIVREVFSFAGISDAWVKSFGETRNRVNMAYAALDSLRKALKFKSPIDWNR</sequence>
<evidence type="ECO:0000259" key="6">
    <source>
        <dbReference type="Pfam" id="PF00333"/>
    </source>
</evidence>
<comment type="similarity">
    <text evidence="1">Belongs to the universal ribosomal protein uS5 family.</text>
</comment>
<dbReference type="GO" id="GO:0003723">
    <property type="term" value="F:RNA binding"/>
    <property type="evidence" value="ECO:0007669"/>
    <property type="project" value="InterPro"/>
</dbReference>
<reference evidence="8 9" key="1">
    <citation type="submission" date="2017-04" db="EMBL/GenBank/DDBJ databases">
        <title>Novel microbial lineages endemic to geothermal iron-oxide mats fill important gaps in the evolutionary history of Archaea.</title>
        <authorList>
            <person name="Jay Z.J."/>
            <person name="Beam J.P."/>
            <person name="Dlakic M."/>
            <person name="Rusch D.B."/>
            <person name="Kozubal M.A."/>
            <person name="Inskeep W.P."/>
        </authorList>
    </citation>
    <scope>NUCLEOTIDE SEQUENCE [LARGE SCALE GENOMIC DNA]</scope>
    <source>
        <strain evidence="8">ECH_B_SAG-G06</strain>
    </source>
</reference>
<dbReference type="InterPro" id="IPR013810">
    <property type="entry name" value="Ribosomal_uS5_N"/>
</dbReference>
<evidence type="ECO:0000313" key="9">
    <source>
        <dbReference type="Proteomes" id="UP000240582"/>
    </source>
</evidence>
<dbReference type="GO" id="GO:0005840">
    <property type="term" value="C:ribosome"/>
    <property type="evidence" value="ECO:0007669"/>
    <property type="project" value="UniProtKB-KW"/>
</dbReference>
<keyword evidence="3" id="KW-0687">Ribonucleoprotein</keyword>
<organism evidence="8 9">
    <name type="scientific">Candidatus Marsarchaeota G2 archaeon ECH_B_SAG-G06</name>
    <dbReference type="NCBI Taxonomy" id="1978166"/>
    <lineage>
        <taxon>Archaea</taxon>
        <taxon>Candidatus Marsarchaeota</taxon>
        <taxon>Candidatus Marsarchaeota group 2</taxon>
    </lineage>
</organism>
<dbReference type="Pfam" id="PF03719">
    <property type="entry name" value="Ribosomal_S5_C"/>
    <property type="match status" value="1"/>
</dbReference>
<evidence type="ECO:0000313" key="8">
    <source>
        <dbReference type="EMBL" id="PSO05628.1"/>
    </source>
</evidence>
<comment type="caution">
    <text evidence="8">The sequence shown here is derived from an EMBL/GenBank/DDBJ whole genome shotgun (WGS) entry which is preliminary data.</text>
</comment>
<feature type="domain" description="Small ribosomal subunit protein uS5 C-terminal" evidence="7">
    <location>
        <begin position="64"/>
        <end position="126"/>
    </location>
</feature>
<evidence type="ECO:0000256" key="2">
    <source>
        <dbReference type="ARBA" id="ARBA00022980"/>
    </source>
</evidence>
<accession>A0A2R6C435</accession>
<dbReference type="SUPFAM" id="SSF54211">
    <property type="entry name" value="Ribosomal protein S5 domain 2-like"/>
    <property type="match status" value="1"/>
</dbReference>
<dbReference type="FunFam" id="3.30.230.10:FF:000004">
    <property type="entry name" value="40S ribosomal protein S2"/>
    <property type="match status" value="1"/>
</dbReference>
<dbReference type="InterPro" id="IPR020568">
    <property type="entry name" value="Ribosomal_Su5_D2-typ_SF"/>
</dbReference>
<comment type="subunit">
    <text evidence="4">Part of the 30S ribosomal subunit. Contacts protein S4.</text>
</comment>